<sequence length="148" mass="15393">MAKSYSVTSAGVNPAEDRAHRMRVYFITMSLRVVCVASLFFVRGWWVLLAGAGAVLLPYFAVMIANAVAHTGGEHPEAPEPLQLTGAGAEPEETGREGSLIVVDAPADRRASPPDAAEPEPAAESRDGASPGEARAEPASADPGEEPA</sequence>
<protein>
    <submittedName>
        <fullName evidence="3">DUF3099 domain-containing protein</fullName>
    </submittedName>
</protein>
<organism evidence="3 4">
    <name type="scientific">Leucobacter chromiisoli</name>
    <dbReference type="NCBI Taxonomy" id="2796471"/>
    <lineage>
        <taxon>Bacteria</taxon>
        <taxon>Bacillati</taxon>
        <taxon>Actinomycetota</taxon>
        <taxon>Actinomycetes</taxon>
        <taxon>Micrococcales</taxon>
        <taxon>Microbacteriaceae</taxon>
        <taxon>Leucobacter</taxon>
    </lineage>
</organism>
<dbReference type="Proteomes" id="UP000608530">
    <property type="component" value="Unassembled WGS sequence"/>
</dbReference>
<dbReference type="RefSeq" id="WP_200113733.1">
    <property type="nucleotide sequence ID" value="NZ_JAEHOH010000003.1"/>
</dbReference>
<evidence type="ECO:0000313" key="4">
    <source>
        <dbReference type="Proteomes" id="UP000608530"/>
    </source>
</evidence>
<proteinExistence type="predicted"/>
<keyword evidence="2" id="KW-1133">Transmembrane helix</keyword>
<dbReference type="InterPro" id="IPR021449">
    <property type="entry name" value="DUF3099"/>
</dbReference>
<gene>
    <name evidence="3" type="ORF">JD276_02855</name>
</gene>
<comment type="caution">
    <text evidence="3">The sequence shown here is derived from an EMBL/GenBank/DDBJ whole genome shotgun (WGS) entry which is preliminary data.</text>
</comment>
<keyword evidence="2" id="KW-0812">Transmembrane</keyword>
<keyword evidence="4" id="KW-1185">Reference proteome</keyword>
<reference evidence="3" key="1">
    <citation type="submission" date="2020-12" db="EMBL/GenBank/DDBJ databases">
        <title>Leucobacter sp. CAS1, isolated from Chromium sludge.</title>
        <authorList>
            <person name="Xu Z."/>
        </authorList>
    </citation>
    <scope>NUCLEOTIDE SEQUENCE</scope>
    <source>
        <strain evidence="3">CSA1</strain>
    </source>
</reference>
<name>A0A934Q415_9MICO</name>
<evidence type="ECO:0000256" key="2">
    <source>
        <dbReference type="SAM" id="Phobius"/>
    </source>
</evidence>
<dbReference type="AlphaFoldDB" id="A0A934Q415"/>
<feature type="transmembrane region" description="Helical" evidence="2">
    <location>
        <begin position="24"/>
        <end position="42"/>
    </location>
</feature>
<evidence type="ECO:0000313" key="3">
    <source>
        <dbReference type="EMBL" id="MBK0417974.1"/>
    </source>
</evidence>
<feature type="compositionally biased region" description="Low complexity" evidence="1">
    <location>
        <begin position="113"/>
        <end position="122"/>
    </location>
</feature>
<feature type="transmembrane region" description="Helical" evidence="2">
    <location>
        <begin position="48"/>
        <end position="69"/>
    </location>
</feature>
<dbReference type="EMBL" id="JAEHOH010000003">
    <property type="protein sequence ID" value="MBK0417974.1"/>
    <property type="molecule type" value="Genomic_DNA"/>
</dbReference>
<feature type="region of interest" description="Disordered" evidence="1">
    <location>
        <begin position="72"/>
        <end position="148"/>
    </location>
</feature>
<evidence type="ECO:0000256" key="1">
    <source>
        <dbReference type="SAM" id="MobiDB-lite"/>
    </source>
</evidence>
<dbReference type="Pfam" id="PF11298">
    <property type="entry name" value="DUF3099"/>
    <property type="match status" value="1"/>
</dbReference>
<accession>A0A934Q415</accession>
<keyword evidence="2" id="KW-0472">Membrane</keyword>